<reference evidence="2" key="2">
    <citation type="submission" date="2021-05" db="UniProtKB">
        <authorList>
            <consortium name="EnsemblPlants"/>
        </authorList>
    </citation>
    <scope>IDENTIFICATION</scope>
    <source>
        <strain evidence="2">subsp. malaccensis</strain>
    </source>
</reference>
<evidence type="ECO:0000313" key="2">
    <source>
        <dbReference type="EnsemblPlants" id="Ma04_p00820.1"/>
    </source>
</evidence>
<sequence>MEVVIVLVASSREGVASETYTVLFIPIIPSPSPRNVIKYLHHVKLTNKHEPLVPKRVLTVRRNHPGNQFHIGTRPPIRHSRIYQN</sequence>
<accession>A0A804IJL2</accession>
<dbReference type="EMBL" id="HG996469">
    <property type="protein sequence ID" value="CAG1840826.1"/>
    <property type="molecule type" value="Genomic_DNA"/>
</dbReference>
<gene>
    <name evidence="1" type="ORF">GSMUA_106200.1</name>
</gene>
<organism evidence="2 3">
    <name type="scientific">Musa acuminata subsp. malaccensis</name>
    <name type="common">Wild banana</name>
    <name type="synonym">Musa malaccensis</name>
    <dbReference type="NCBI Taxonomy" id="214687"/>
    <lineage>
        <taxon>Eukaryota</taxon>
        <taxon>Viridiplantae</taxon>
        <taxon>Streptophyta</taxon>
        <taxon>Embryophyta</taxon>
        <taxon>Tracheophyta</taxon>
        <taxon>Spermatophyta</taxon>
        <taxon>Magnoliopsida</taxon>
        <taxon>Liliopsida</taxon>
        <taxon>Zingiberales</taxon>
        <taxon>Musaceae</taxon>
        <taxon>Musa</taxon>
    </lineage>
</organism>
<dbReference type="AlphaFoldDB" id="A0A804IJL2"/>
<dbReference type="EnsemblPlants" id="Ma04_t00820.1">
    <property type="protein sequence ID" value="Ma04_p00820.1"/>
    <property type="gene ID" value="Ma04_g00820"/>
</dbReference>
<dbReference type="InParanoid" id="A0A804IJL2"/>
<dbReference type="Gramene" id="Ma04_t00820.1">
    <property type="protein sequence ID" value="Ma04_p00820.1"/>
    <property type="gene ID" value="Ma04_g00820"/>
</dbReference>
<keyword evidence="3" id="KW-1185">Reference proteome</keyword>
<dbReference type="Proteomes" id="UP000012960">
    <property type="component" value="Unplaced"/>
</dbReference>
<name>A0A804IJL2_MUSAM</name>
<proteinExistence type="predicted"/>
<evidence type="ECO:0000313" key="1">
    <source>
        <dbReference type="EMBL" id="CAG1840826.1"/>
    </source>
</evidence>
<reference evidence="1" key="1">
    <citation type="submission" date="2021-03" db="EMBL/GenBank/DDBJ databases">
        <authorList>
            <consortium name="Genoscope - CEA"/>
            <person name="William W."/>
        </authorList>
    </citation>
    <scope>NUCLEOTIDE SEQUENCE</scope>
    <source>
        <strain evidence="1">Doubled-haploid Pahang</strain>
    </source>
</reference>
<protein>
    <submittedName>
        <fullName evidence="1">(wild Malaysian banana) hypothetical protein</fullName>
    </submittedName>
</protein>
<evidence type="ECO:0000313" key="3">
    <source>
        <dbReference type="Proteomes" id="UP000012960"/>
    </source>
</evidence>